<evidence type="ECO:0000313" key="3">
    <source>
        <dbReference type="Proteomes" id="UP000015729"/>
    </source>
</evidence>
<evidence type="ECO:0000256" key="1">
    <source>
        <dbReference type="SAM" id="MobiDB-lite"/>
    </source>
</evidence>
<organism evidence="2 3">
    <name type="scientific">Pseudomonas syringae pv. actinidiae ICMP 18807</name>
    <dbReference type="NCBI Taxonomy" id="1194404"/>
    <lineage>
        <taxon>Bacteria</taxon>
        <taxon>Pseudomonadati</taxon>
        <taxon>Pseudomonadota</taxon>
        <taxon>Gammaproteobacteria</taxon>
        <taxon>Pseudomonadales</taxon>
        <taxon>Pseudomonadaceae</taxon>
        <taxon>Pseudomonas</taxon>
        <taxon>Pseudomonas syringae</taxon>
    </lineage>
</organism>
<evidence type="ECO:0000313" key="2">
    <source>
        <dbReference type="EMBL" id="EPN55926.1"/>
    </source>
</evidence>
<protein>
    <submittedName>
        <fullName evidence="2">Uncharacterized protein</fullName>
    </submittedName>
</protein>
<feature type="region of interest" description="Disordered" evidence="1">
    <location>
        <begin position="1"/>
        <end position="38"/>
    </location>
</feature>
<reference evidence="2 3" key="1">
    <citation type="journal article" date="2013" name="PLoS Pathog.">
        <title>Genomic analysis of the Kiwifruit pathogen Pseudomonas syringae pv. actinidiae provides insight into the origins of an emergent plant disease.</title>
        <authorList>
            <person name="McCann H.C."/>
            <person name="Rikkerink E.H."/>
            <person name="Bertels F."/>
            <person name="Fiers M."/>
            <person name="Lu A."/>
            <person name="Rees-George J."/>
            <person name="Andersen M.T."/>
            <person name="Gleave A.P."/>
            <person name="Haubold B."/>
            <person name="Wohlers M.W."/>
            <person name="Guttman D.S."/>
            <person name="Wang P.W."/>
            <person name="Straub C."/>
            <person name="Vanneste J.L."/>
            <person name="Rainey P.B."/>
            <person name="Templeton M.D."/>
        </authorList>
    </citation>
    <scope>NUCLEOTIDE SEQUENCE [LARGE SCALE GENOMIC DNA]</scope>
    <source>
        <strain evidence="2 3">ICMP 18807</strain>
    </source>
</reference>
<comment type="caution">
    <text evidence="2">The sequence shown here is derived from an EMBL/GenBank/DDBJ whole genome shotgun (WGS) entry which is preliminary data.</text>
</comment>
<dbReference type="AlphaFoldDB" id="S6UN75"/>
<feature type="non-terminal residue" evidence="2">
    <location>
        <position position="1"/>
    </location>
</feature>
<dbReference type="PATRIC" id="fig|1194404.4.peg.2948"/>
<gene>
    <name evidence="2" type="ORF">A244_14282</name>
</gene>
<accession>S6UN75</accession>
<dbReference type="Proteomes" id="UP000015729">
    <property type="component" value="Unassembled WGS sequence"/>
</dbReference>
<sequence>HAGRHHEGQCSAKQASAEHATRNGEQAGSTRKKCRKMTRHGDNYLYLNENKASLNGPANDGSGRQLNVLQLLPGRVVCQSGALESA</sequence>
<name>S6UN75_PSESF</name>
<dbReference type="EMBL" id="AOKG01000964">
    <property type="protein sequence ID" value="EPN55926.1"/>
    <property type="molecule type" value="Genomic_DNA"/>
</dbReference>
<proteinExistence type="predicted"/>